<organism evidence="2">
    <name type="scientific">Acromyrmex echinatior</name>
    <name type="common">Panamanian leafcutter ant</name>
    <name type="synonym">Acromyrmex octospinosus echinatior</name>
    <dbReference type="NCBI Taxonomy" id="103372"/>
    <lineage>
        <taxon>Eukaryota</taxon>
        <taxon>Metazoa</taxon>
        <taxon>Ecdysozoa</taxon>
        <taxon>Arthropoda</taxon>
        <taxon>Hexapoda</taxon>
        <taxon>Insecta</taxon>
        <taxon>Pterygota</taxon>
        <taxon>Neoptera</taxon>
        <taxon>Endopterygota</taxon>
        <taxon>Hymenoptera</taxon>
        <taxon>Apocrita</taxon>
        <taxon>Aculeata</taxon>
        <taxon>Formicoidea</taxon>
        <taxon>Formicidae</taxon>
        <taxon>Myrmicinae</taxon>
        <taxon>Acromyrmex</taxon>
    </lineage>
</organism>
<gene>
    <name evidence="1" type="ORF">G5I_13237</name>
</gene>
<reference evidence="1" key="1">
    <citation type="submission" date="2011-02" db="EMBL/GenBank/DDBJ databases">
        <title>The genome of the leaf-cutting ant Acromyrmex echinatior suggests key adaptations to social evolution and fungus farming.</title>
        <authorList>
            <person name="Nygaard S."/>
            <person name="Zhang G."/>
        </authorList>
    </citation>
    <scope>NUCLEOTIDE SEQUENCE</scope>
</reference>
<dbReference type="Proteomes" id="UP000007755">
    <property type="component" value="Unassembled WGS sequence"/>
</dbReference>
<proteinExistence type="predicted"/>
<sequence length="201" mass="23084">MPIRSRHGSAKRKSRNSNVSMTHVAYDAFLLYVQWRQKTSYPLISSTRRIPRESVSKCIENAQRRRSPLHSLNTMSARILRQENACSGAGLLSNRINTIILSEYQDTTKEAVPAQIHMEVLNRTIGGVVFTDLNVNDNEAMQNENSDNDIIEDDTSNWKTWTNTIYVQDIESKSKEETIINACFNPNFAIRFEKLIPYLPF</sequence>
<dbReference type="InParanoid" id="F4X4H6"/>
<keyword evidence="2" id="KW-1185">Reference proteome</keyword>
<accession>F4X4H6</accession>
<evidence type="ECO:0000313" key="2">
    <source>
        <dbReference type="Proteomes" id="UP000007755"/>
    </source>
</evidence>
<dbReference type="EMBL" id="GL888645">
    <property type="protein sequence ID" value="EGI58656.1"/>
    <property type="molecule type" value="Genomic_DNA"/>
</dbReference>
<dbReference type="AlphaFoldDB" id="F4X4H6"/>
<evidence type="ECO:0000313" key="1">
    <source>
        <dbReference type="EMBL" id="EGI58656.1"/>
    </source>
</evidence>
<protein>
    <submittedName>
        <fullName evidence="1">Uncharacterized protein</fullName>
    </submittedName>
</protein>
<name>F4X4H6_ACREC</name>